<evidence type="ECO:0000313" key="1">
    <source>
        <dbReference type="EMBL" id="CBI34258.3"/>
    </source>
</evidence>
<dbReference type="Proteomes" id="UP000009183">
    <property type="component" value="Chromosome 14"/>
</dbReference>
<gene>
    <name evidence="1" type="ordered locus">VIT_14s0030g01120</name>
</gene>
<dbReference type="STRING" id="29760.D7TUT3"/>
<evidence type="ECO:0000313" key="2">
    <source>
        <dbReference type="Proteomes" id="UP000009183"/>
    </source>
</evidence>
<organism evidence="1 2">
    <name type="scientific">Vitis vinifera</name>
    <name type="common">Grape</name>
    <dbReference type="NCBI Taxonomy" id="29760"/>
    <lineage>
        <taxon>Eukaryota</taxon>
        <taxon>Viridiplantae</taxon>
        <taxon>Streptophyta</taxon>
        <taxon>Embryophyta</taxon>
        <taxon>Tracheophyta</taxon>
        <taxon>Spermatophyta</taxon>
        <taxon>Magnoliopsida</taxon>
        <taxon>eudicotyledons</taxon>
        <taxon>Gunneridae</taxon>
        <taxon>Pentapetalae</taxon>
        <taxon>rosids</taxon>
        <taxon>Vitales</taxon>
        <taxon>Vitaceae</taxon>
        <taxon>Viteae</taxon>
        <taxon>Vitis</taxon>
    </lineage>
</organism>
<name>D7TUT3_VITVI</name>
<dbReference type="AlphaFoldDB" id="D7TUT3"/>
<protein>
    <submittedName>
        <fullName evidence="1">Uncharacterized protein</fullName>
    </submittedName>
</protein>
<accession>D7TUT3</accession>
<sequence length="113" mass="12624">MLCSTYVRRCQKQNFTLDLSMVNESACQGVIALNMKDGILHRFQVVSTILATGVMAEHISLQPQSMHALEMVMSWLHVLGSLSRISNLCSFAQPEYMALDALLLRDPVVRLVS</sequence>
<dbReference type="HOGENOM" id="CLU_2138091_0_0_1"/>
<dbReference type="EMBL" id="FN596249">
    <property type="protein sequence ID" value="CBI34258.3"/>
    <property type="molecule type" value="Genomic_DNA"/>
</dbReference>
<proteinExistence type="predicted"/>
<keyword evidence="2" id="KW-1185">Reference proteome</keyword>
<dbReference type="PaxDb" id="29760-VIT_14s0030g01120.t01"/>
<reference evidence="2" key="1">
    <citation type="journal article" date="2007" name="Nature">
        <title>The grapevine genome sequence suggests ancestral hexaploidization in major angiosperm phyla.</title>
        <authorList>
            <consortium name="The French-Italian Public Consortium for Grapevine Genome Characterization."/>
            <person name="Jaillon O."/>
            <person name="Aury J.-M."/>
            <person name="Noel B."/>
            <person name="Policriti A."/>
            <person name="Clepet C."/>
            <person name="Casagrande A."/>
            <person name="Choisne N."/>
            <person name="Aubourg S."/>
            <person name="Vitulo N."/>
            <person name="Jubin C."/>
            <person name="Vezzi A."/>
            <person name="Legeai F."/>
            <person name="Hugueney P."/>
            <person name="Dasilva C."/>
            <person name="Horner D."/>
            <person name="Mica E."/>
            <person name="Jublot D."/>
            <person name="Poulain J."/>
            <person name="Bruyere C."/>
            <person name="Billault A."/>
            <person name="Segurens B."/>
            <person name="Gouyvenoux M."/>
            <person name="Ugarte E."/>
            <person name="Cattonaro F."/>
            <person name="Anthouard V."/>
            <person name="Vico V."/>
            <person name="Del Fabbro C."/>
            <person name="Alaux M."/>
            <person name="Di Gaspero G."/>
            <person name="Dumas V."/>
            <person name="Felice N."/>
            <person name="Paillard S."/>
            <person name="Juman I."/>
            <person name="Moroldo M."/>
            <person name="Scalabrin S."/>
            <person name="Canaguier A."/>
            <person name="Le Clainche I."/>
            <person name="Malacrida G."/>
            <person name="Durand E."/>
            <person name="Pesole G."/>
            <person name="Laucou V."/>
            <person name="Chatelet P."/>
            <person name="Merdinoglu D."/>
            <person name="Delledonne M."/>
            <person name="Pezzotti M."/>
            <person name="Lecharny A."/>
            <person name="Scarpelli C."/>
            <person name="Artiguenave F."/>
            <person name="Pe M.E."/>
            <person name="Valle G."/>
            <person name="Morgante M."/>
            <person name="Caboche M."/>
            <person name="Adam-Blondon A.-F."/>
            <person name="Weissenbach J."/>
            <person name="Quetier F."/>
            <person name="Wincker P."/>
        </authorList>
    </citation>
    <scope>NUCLEOTIDE SEQUENCE [LARGE SCALE GENOMIC DNA]</scope>
    <source>
        <strain evidence="2">cv. Pinot noir / PN40024</strain>
    </source>
</reference>
<dbReference type="InParanoid" id="D7TUT3"/>